<keyword evidence="1" id="KW-1133">Transmembrane helix</keyword>
<name>A0ABX5QEL5_9MICO</name>
<evidence type="ECO:0000313" key="3">
    <source>
        <dbReference type="Proteomes" id="UP000285768"/>
    </source>
</evidence>
<evidence type="ECO:0000313" key="2">
    <source>
        <dbReference type="EMBL" id="QAB17495.1"/>
    </source>
</evidence>
<protein>
    <submittedName>
        <fullName evidence="2">Uncharacterized protein</fullName>
    </submittedName>
</protein>
<feature type="transmembrane region" description="Helical" evidence="1">
    <location>
        <begin position="120"/>
        <end position="141"/>
    </location>
</feature>
<reference evidence="2 3" key="1">
    <citation type="submission" date="2019-01" db="EMBL/GenBank/DDBJ databases">
        <title>Leucobacter muris sp. nov. isolated from the nose of a laboratory mouse.</title>
        <authorList>
            <person name="Benga L."/>
            <person name="Sproeer C."/>
            <person name="Schumann P."/>
            <person name="Verbarg S."/>
            <person name="Bunk B."/>
            <person name="Engelhardt E."/>
            <person name="Benten P.M."/>
            <person name="Sager M."/>
        </authorList>
    </citation>
    <scope>NUCLEOTIDE SEQUENCE [LARGE SCALE GENOMIC DNA]</scope>
    <source>
        <strain evidence="2 3">DSM 101948</strain>
    </source>
</reference>
<evidence type="ECO:0000256" key="1">
    <source>
        <dbReference type="SAM" id="Phobius"/>
    </source>
</evidence>
<dbReference type="RefSeq" id="WP_128386626.1">
    <property type="nucleotide sequence ID" value="NZ_CP035037.1"/>
</dbReference>
<keyword evidence="1" id="KW-0472">Membrane</keyword>
<accession>A0ABX5QEL5</accession>
<sequence>MNTIATALAAAGFALLVLAASAVAIVWAREHGAQPARAVAGWVRARWLRLVPEPRYASTVYACAYALFVATGVVTLAWPPQSLEGVFGAGGMTVVGLMFLVGGALGMLAGWREWWELERWAIVAMVAGLAAYAYIVIVLHFQSTGSRLTQAGVILIASCVLALRLGMIWRYPFKPRG</sequence>
<keyword evidence="1" id="KW-0812">Transmembrane</keyword>
<dbReference type="EMBL" id="CP035037">
    <property type="protein sequence ID" value="QAB17495.1"/>
    <property type="molecule type" value="Genomic_DNA"/>
</dbReference>
<feature type="transmembrane region" description="Helical" evidence="1">
    <location>
        <begin position="153"/>
        <end position="171"/>
    </location>
</feature>
<proteinExistence type="predicted"/>
<gene>
    <name evidence="2" type="ORF">Leucomu_05780</name>
</gene>
<feature type="transmembrane region" description="Helical" evidence="1">
    <location>
        <begin position="85"/>
        <end position="108"/>
    </location>
</feature>
<feature type="transmembrane region" description="Helical" evidence="1">
    <location>
        <begin position="56"/>
        <end position="78"/>
    </location>
</feature>
<keyword evidence="3" id="KW-1185">Reference proteome</keyword>
<organism evidence="2 3">
    <name type="scientific">Leucobacter muris</name>
    <dbReference type="NCBI Taxonomy" id="1935379"/>
    <lineage>
        <taxon>Bacteria</taxon>
        <taxon>Bacillati</taxon>
        <taxon>Actinomycetota</taxon>
        <taxon>Actinomycetes</taxon>
        <taxon>Micrococcales</taxon>
        <taxon>Microbacteriaceae</taxon>
        <taxon>Leucobacter</taxon>
    </lineage>
</organism>
<dbReference type="Proteomes" id="UP000285768">
    <property type="component" value="Chromosome"/>
</dbReference>